<comment type="catalytic activity">
    <reaction evidence="4">
        <text>O-phospho-L-threonyl-[protein] + H2O = L-threonyl-[protein] + phosphate</text>
        <dbReference type="Rhea" id="RHEA:47004"/>
        <dbReference type="Rhea" id="RHEA-COMP:11060"/>
        <dbReference type="Rhea" id="RHEA-COMP:11605"/>
        <dbReference type="ChEBI" id="CHEBI:15377"/>
        <dbReference type="ChEBI" id="CHEBI:30013"/>
        <dbReference type="ChEBI" id="CHEBI:43474"/>
        <dbReference type="ChEBI" id="CHEBI:61977"/>
        <dbReference type="EC" id="3.1.3.16"/>
    </reaction>
</comment>
<proteinExistence type="inferred from homology"/>
<evidence type="ECO:0000256" key="3">
    <source>
        <dbReference type="ARBA" id="ARBA00023211"/>
    </source>
</evidence>
<dbReference type="EMBL" id="CP126209">
    <property type="protein sequence ID" value="WIA10450.1"/>
    <property type="molecule type" value="Genomic_DNA"/>
</dbReference>
<organism evidence="7 8">
    <name type="scientific">Tetradesmus obliquus</name>
    <name type="common">Green alga</name>
    <name type="synonym">Acutodesmus obliquus</name>
    <dbReference type="NCBI Taxonomy" id="3088"/>
    <lineage>
        <taxon>Eukaryota</taxon>
        <taxon>Viridiplantae</taxon>
        <taxon>Chlorophyta</taxon>
        <taxon>core chlorophytes</taxon>
        <taxon>Chlorophyceae</taxon>
        <taxon>CS clade</taxon>
        <taxon>Sphaeropleales</taxon>
        <taxon>Scenedesmaceae</taxon>
        <taxon>Tetradesmus</taxon>
    </lineage>
</organism>
<feature type="region of interest" description="Disordered" evidence="5">
    <location>
        <begin position="306"/>
        <end position="326"/>
    </location>
</feature>
<evidence type="ECO:0000259" key="6">
    <source>
        <dbReference type="PROSITE" id="PS00125"/>
    </source>
</evidence>
<keyword evidence="3" id="KW-0464">Manganese</keyword>
<dbReference type="PRINTS" id="PR00114">
    <property type="entry name" value="STPHPHTASE"/>
</dbReference>
<evidence type="ECO:0000256" key="1">
    <source>
        <dbReference type="ARBA" id="ARBA00001936"/>
    </source>
</evidence>
<feature type="compositionally biased region" description="Basic and acidic residues" evidence="5">
    <location>
        <begin position="306"/>
        <end position="316"/>
    </location>
</feature>
<feature type="domain" description="Serine/threonine specific protein phosphatases" evidence="6">
    <location>
        <begin position="144"/>
        <end position="149"/>
    </location>
</feature>
<keyword evidence="8" id="KW-1185">Reference proteome</keyword>
<dbReference type="Gene3D" id="3.60.21.10">
    <property type="match status" value="1"/>
</dbReference>
<comment type="similarity">
    <text evidence="4">Belongs to the PPP phosphatase family.</text>
</comment>
<evidence type="ECO:0000313" key="8">
    <source>
        <dbReference type="Proteomes" id="UP001244341"/>
    </source>
</evidence>
<dbReference type="Proteomes" id="UP001244341">
    <property type="component" value="Chromosome 2b"/>
</dbReference>
<dbReference type="PROSITE" id="PS00125">
    <property type="entry name" value="SER_THR_PHOSPHATASE"/>
    <property type="match status" value="1"/>
</dbReference>
<dbReference type="InterPro" id="IPR004843">
    <property type="entry name" value="Calcineurin-like_PHP"/>
</dbReference>
<dbReference type="SUPFAM" id="SSF56300">
    <property type="entry name" value="Metallo-dependent phosphatases"/>
    <property type="match status" value="1"/>
</dbReference>
<sequence>MEVTAAVDTPLQPLDLSSGIPAEFCLQLERSLHKTTWAGVAATQQVLTPQVLQSIVMGVAPILEKEPTLIEIQPAALQQQVTVVGDTHGQFHDLCRLFELYGHPSSDMVYVFNGDYVDRGAWGVETLLLLLAWKWALPHNVYLLRGNHETNTITRIYGFYAELKAKYGAASKGLFTCIRRLFAHLPLAALVQGATLVLHGGLFRAPPKKGKGSKRRRASGVQALTLGSLDDLRKATKGGQDPDPERSSKNFIASDVMWSDPVNAPGLRPNEARGCGTVYGPDVTQAFLADNGLRLIIRSHEGPDARDKRLEGERMPSVDSGYAVDHDTPSGKLVTLFSAPDYPQFMAEGEERYHNRAAVLHLSAPDYATPAVESFEAVLPRPHAESYYDLPSWTDDDDELAEEQQHPAGSTDGSAAAGTADEAEEEALDAGSADSLAAAAAAAKSADADAPDQLTPVRPVKRHKVDPEAVE</sequence>
<dbReference type="EC" id="3.1.3.16" evidence="4"/>
<accession>A0ABY8TMX8</accession>
<dbReference type="SMART" id="SM00156">
    <property type="entry name" value="PP2Ac"/>
    <property type="match status" value="1"/>
</dbReference>
<dbReference type="InterPro" id="IPR029052">
    <property type="entry name" value="Metallo-depent_PP-like"/>
</dbReference>
<dbReference type="PANTHER" id="PTHR45668:SF9">
    <property type="entry name" value="SERINE_THREONINE-PROTEIN PHOSPHATASE 7"/>
    <property type="match status" value="1"/>
</dbReference>
<feature type="compositionally biased region" description="Low complexity" evidence="5">
    <location>
        <begin position="408"/>
        <end position="420"/>
    </location>
</feature>
<evidence type="ECO:0000256" key="2">
    <source>
        <dbReference type="ARBA" id="ARBA00022723"/>
    </source>
</evidence>
<keyword evidence="4" id="KW-0378">Hydrolase</keyword>
<protein>
    <recommendedName>
        <fullName evidence="4">Serine/threonine-protein phosphatase</fullName>
        <ecNumber evidence="4">3.1.3.16</ecNumber>
    </recommendedName>
</protein>
<evidence type="ECO:0000256" key="4">
    <source>
        <dbReference type="RuleBase" id="RU004273"/>
    </source>
</evidence>
<dbReference type="Pfam" id="PF00149">
    <property type="entry name" value="Metallophos"/>
    <property type="match status" value="1"/>
</dbReference>
<evidence type="ECO:0000313" key="7">
    <source>
        <dbReference type="EMBL" id="WIA10450.1"/>
    </source>
</evidence>
<dbReference type="PANTHER" id="PTHR45668">
    <property type="entry name" value="SERINE/THREONINE-PROTEIN PHOSPHATASE 5-RELATED"/>
    <property type="match status" value="1"/>
</dbReference>
<name>A0ABY8TMX8_TETOB</name>
<feature type="region of interest" description="Disordered" evidence="5">
    <location>
        <begin position="388"/>
        <end position="471"/>
    </location>
</feature>
<dbReference type="InterPro" id="IPR051134">
    <property type="entry name" value="PPP_phosphatase"/>
</dbReference>
<reference evidence="7 8" key="1">
    <citation type="submission" date="2023-05" db="EMBL/GenBank/DDBJ databases">
        <title>A 100% complete, gapless, phased diploid assembly of the Scenedesmus obliquus UTEX 3031 genome.</title>
        <authorList>
            <person name="Biondi T.C."/>
            <person name="Hanschen E.R."/>
            <person name="Kwon T."/>
            <person name="Eng W."/>
            <person name="Kruse C.P.S."/>
            <person name="Koehler S.I."/>
            <person name="Kunde Y."/>
            <person name="Gleasner C.D."/>
            <person name="You Mak K.T."/>
            <person name="Polle J."/>
            <person name="Hovde B.T."/>
            <person name="Starkenburg S.R."/>
        </authorList>
    </citation>
    <scope>NUCLEOTIDE SEQUENCE [LARGE SCALE GENOMIC DNA]</scope>
    <source>
        <strain evidence="7 8">DOE0152z</strain>
    </source>
</reference>
<evidence type="ECO:0000256" key="5">
    <source>
        <dbReference type="SAM" id="MobiDB-lite"/>
    </source>
</evidence>
<keyword evidence="2" id="KW-0479">Metal-binding</keyword>
<dbReference type="InterPro" id="IPR006186">
    <property type="entry name" value="Ser/Thr-sp_prot-phosphatase"/>
</dbReference>
<feature type="compositionally biased region" description="Low complexity" evidence="5">
    <location>
        <begin position="429"/>
        <end position="445"/>
    </location>
</feature>
<gene>
    <name evidence="7" type="ORF">OEZ85_010641</name>
</gene>
<comment type="cofactor">
    <cofactor evidence="1">
        <name>Mn(2+)</name>
        <dbReference type="ChEBI" id="CHEBI:29035"/>
    </cofactor>
</comment>